<evidence type="ECO:0000256" key="2">
    <source>
        <dbReference type="SAM" id="SignalP"/>
    </source>
</evidence>
<feature type="chain" id="PRO_5019541260" evidence="2">
    <location>
        <begin position="22"/>
        <end position="136"/>
    </location>
</feature>
<comment type="caution">
    <text evidence="3">The sequence shown here is derived from an EMBL/GenBank/DDBJ whole genome shotgun (WGS) entry which is preliminary data.</text>
</comment>
<dbReference type="EMBL" id="QIBW01000004">
    <property type="protein sequence ID" value="ROT90810.1"/>
    <property type="molecule type" value="Genomic_DNA"/>
</dbReference>
<dbReference type="NCBIfam" id="NF006670">
    <property type="entry name" value="PRK09218.1"/>
    <property type="match status" value="1"/>
</dbReference>
<evidence type="ECO:0000256" key="1">
    <source>
        <dbReference type="ARBA" id="ARBA00010759"/>
    </source>
</evidence>
<dbReference type="SUPFAM" id="SSF56420">
    <property type="entry name" value="Peptide deformylase"/>
    <property type="match status" value="1"/>
</dbReference>
<dbReference type="Pfam" id="PF01327">
    <property type="entry name" value="Pep_deformylase"/>
    <property type="match status" value="1"/>
</dbReference>
<dbReference type="PANTHER" id="PTHR10458">
    <property type="entry name" value="PEPTIDE DEFORMYLASE"/>
    <property type="match status" value="1"/>
</dbReference>
<dbReference type="InterPro" id="IPR036821">
    <property type="entry name" value="Peptide_deformylase_sf"/>
</dbReference>
<dbReference type="CDD" id="cd00487">
    <property type="entry name" value="Pep_deformylase"/>
    <property type="match status" value="1"/>
</dbReference>
<dbReference type="AlphaFoldDB" id="A0A423ULT0"/>
<dbReference type="RefSeq" id="WP_096227044.1">
    <property type="nucleotide sequence ID" value="NZ_CP168029.1"/>
</dbReference>
<evidence type="ECO:0000313" key="4">
    <source>
        <dbReference type="Proteomes" id="UP000285258"/>
    </source>
</evidence>
<dbReference type="Gene3D" id="3.90.45.10">
    <property type="entry name" value="Peptide deformylase"/>
    <property type="match status" value="1"/>
</dbReference>
<sequence>MIRPIMTNRMFLSLPSSAATAADAQTAQDLLDTLAAHAHECVGMAANMIGTAKRIIVFDDGGTQRVMFNPEIVSRSGAYEAEEGCLSLPGSRRATRHRTIKVRFEDRDFQPREQTFTGFTAQIIQHEIDHCNGILI</sequence>
<dbReference type="InterPro" id="IPR023635">
    <property type="entry name" value="Peptide_deformylase"/>
</dbReference>
<protein>
    <submittedName>
        <fullName evidence="3">Peptide deformylase</fullName>
    </submittedName>
</protein>
<keyword evidence="2" id="KW-0732">Signal</keyword>
<reference evidence="4" key="1">
    <citation type="submission" date="2018-05" db="EMBL/GenBank/DDBJ databases">
        <title>Genome Sequencing of selected type strains of the family Eggerthellaceae.</title>
        <authorList>
            <person name="Danylec N."/>
            <person name="Stoll D.A."/>
            <person name="Doetsch A."/>
            <person name="Huch M."/>
        </authorList>
    </citation>
    <scope>NUCLEOTIDE SEQUENCE [LARGE SCALE GENOMIC DNA]</scope>
    <source>
        <strain evidence="4">DSM 27213</strain>
    </source>
</reference>
<accession>A0A423ULT0</accession>
<name>A0A423ULT0_9ACTN</name>
<organism evidence="3 4">
    <name type="scientific">Gordonibacter urolithinfaciens</name>
    <dbReference type="NCBI Taxonomy" id="1335613"/>
    <lineage>
        <taxon>Bacteria</taxon>
        <taxon>Bacillati</taxon>
        <taxon>Actinomycetota</taxon>
        <taxon>Coriobacteriia</taxon>
        <taxon>Eggerthellales</taxon>
        <taxon>Eggerthellaceae</taxon>
        <taxon>Gordonibacter</taxon>
    </lineage>
</organism>
<dbReference type="Proteomes" id="UP000285258">
    <property type="component" value="Unassembled WGS sequence"/>
</dbReference>
<dbReference type="PIRSF" id="PIRSF004749">
    <property type="entry name" value="Pep_def"/>
    <property type="match status" value="1"/>
</dbReference>
<dbReference type="PANTHER" id="PTHR10458:SF22">
    <property type="entry name" value="PEPTIDE DEFORMYLASE"/>
    <property type="match status" value="1"/>
</dbReference>
<feature type="signal peptide" evidence="2">
    <location>
        <begin position="1"/>
        <end position="21"/>
    </location>
</feature>
<gene>
    <name evidence="3" type="ORF">DMP12_04775</name>
</gene>
<comment type="similarity">
    <text evidence="1">Belongs to the polypeptide deformylase family.</text>
</comment>
<dbReference type="PRINTS" id="PR01576">
    <property type="entry name" value="PDEFORMYLASE"/>
</dbReference>
<evidence type="ECO:0000313" key="3">
    <source>
        <dbReference type="EMBL" id="ROT90810.1"/>
    </source>
</evidence>
<proteinExistence type="inferred from homology"/>
<dbReference type="GO" id="GO:0042586">
    <property type="term" value="F:peptide deformylase activity"/>
    <property type="evidence" value="ECO:0007669"/>
    <property type="project" value="InterPro"/>
</dbReference>